<dbReference type="Gene3D" id="1.10.10.10">
    <property type="entry name" value="Winged helix-like DNA-binding domain superfamily/Winged helix DNA-binding domain"/>
    <property type="match status" value="1"/>
</dbReference>
<accession>A0AAF0C1Y3</accession>
<feature type="region of interest" description="Disordered" evidence="4">
    <location>
        <begin position="120"/>
        <end position="147"/>
    </location>
</feature>
<keyword evidence="8" id="KW-1185">Reference proteome</keyword>
<dbReference type="Proteomes" id="UP000032568">
    <property type="component" value="Chromosome"/>
</dbReference>
<dbReference type="InterPro" id="IPR011042">
    <property type="entry name" value="6-blade_b-propeller_TolB-like"/>
</dbReference>
<dbReference type="GO" id="GO:0006355">
    <property type="term" value="P:regulation of DNA-templated transcription"/>
    <property type="evidence" value="ECO:0007669"/>
    <property type="project" value="InterPro"/>
</dbReference>
<keyword evidence="5" id="KW-0812">Transmembrane</keyword>
<dbReference type="SMART" id="SM00862">
    <property type="entry name" value="Trans_reg_C"/>
    <property type="match status" value="1"/>
</dbReference>
<dbReference type="CDD" id="cd00383">
    <property type="entry name" value="trans_reg_C"/>
    <property type="match status" value="1"/>
</dbReference>
<keyword evidence="5" id="KW-0472">Membrane</keyword>
<sequence>MRYFHFQDHSLDTQAMVIYRHQQKIELEPKVFELLAFFCQHPDRVISKDELMDNVWSGTLVSDNAISRTIAKVRKALNDDSKKPLYIITVARKGYRFAASVTPSDTLFATAEQPLETQVTAQEAQTEKSPGQEPQISPPAATHSAAAKGKNKKTLALAFALLALLAAIIALTAMKFWPGSEEGIKPARLKSMVAITRDKGTEWHPNISQDQTQLAHTERSTDGQRNQVVLTDLNSQERRYIKHDRGNISRPVWSPNGESLAVLWKHNHVCQILLVQQDEIDDLKKSRTLRECFASAWPVFQFSPDGRFLYFNDKPQELQGYQIFRLDLTTGEQITLNQPITGGEGNYHFDLSGDGNKLVMLNLEYTPQSRIYTLDLTSQQLKRTAELDYRLRSAVWHHDGQSLVHPSPHPATALWHSRLDGEFLGVVASGSQRLKNLRRHPNQSDYLFSAYMTDYDLTLTSIKQADSLEPTSSLEQKISSETASGTWQPDNSSVRDYLPALSHNDQQLAFVSKRSGSAEVWLQNKKTPTAAQLSQFNNATRIFDLLWSPDDKKLLVLADNLLYLIDINSREIKELTTSQTFNNRAIAALSWQNNNRLLFSSQRNNSWQLMSYDINQDKVEVLNYRWQAGRYSQGSDSYYLFDKTNKRWYQAQTPDSEEIALIPATCNAAILGRVLNLKEQSHALYCLSDSTDKQQAQTGIYRYHKASKTFELWQTTDKNISYDIQGNNLISANLVRQGADIMQTRSPGS</sequence>
<protein>
    <submittedName>
        <fullName evidence="7">Winged helix-turn-helix domain-containing protein</fullName>
    </submittedName>
</protein>
<dbReference type="GO" id="GO:0000160">
    <property type="term" value="P:phosphorelay signal transduction system"/>
    <property type="evidence" value="ECO:0007669"/>
    <property type="project" value="InterPro"/>
</dbReference>
<evidence type="ECO:0000256" key="3">
    <source>
        <dbReference type="PROSITE-ProRule" id="PRU01091"/>
    </source>
</evidence>
<reference evidence="7 8" key="1">
    <citation type="journal article" date="2015" name="Genome Announc.">
        <title>Draft Genome Sequences of Marine Isolates of Thalassomonas viridans and Thalassomonas actiniarum.</title>
        <authorList>
            <person name="Olonade I."/>
            <person name="van Zyl L.J."/>
            <person name="Trindade M."/>
        </authorList>
    </citation>
    <scope>NUCLEOTIDE SEQUENCE [LARGE SCALE GENOMIC DNA]</scope>
    <source>
        <strain evidence="7 8">A5K-106</strain>
    </source>
</reference>
<dbReference type="SUPFAM" id="SSF46894">
    <property type="entry name" value="C-terminal effector domain of the bipartite response regulators"/>
    <property type="match status" value="1"/>
</dbReference>
<evidence type="ECO:0000313" key="8">
    <source>
        <dbReference type="Proteomes" id="UP000032568"/>
    </source>
</evidence>
<dbReference type="PROSITE" id="PS51755">
    <property type="entry name" value="OMPR_PHOB"/>
    <property type="match status" value="1"/>
</dbReference>
<keyword evidence="2 3" id="KW-0238">DNA-binding</keyword>
<dbReference type="PANTHER" id="PTHR36842">
    <property type="entry name" value="PROTEIN TOLB HOMOLOG"/>
    <property type="match status" value="1"/>
</dbReference>
<keyword evidence="5" id="KW-1133">Transmembrane helix</keyword>
<evidence type="ECO:0000256" key="1">
    <source>
        <dbReference type="ARBA" id="ARBA00009820"/>
    </source>
</evidence>
<reference evidence="7 8" key="2">
    <citation type="journal article" date="2022" name="Mar. Drugs">
        <title>Bioassay-Guided Fractionation Leads to the Detection of Cholic Acid Generated by the Rare Thalassomonas sp.</title>
        <authorList>
            <person name="Pheiffer F."/>
            <person name="Schneider Y.K."/>
            <person name="Hansen E.H."/>
            <person name="Andersen J.H."/>
            <person name="Isaksson J."/>
            <person name="Busche T."/>
            <person name="R C."/>
            <person name="Kalinowski J."/>
            <person name="Zyl L.V."/>
            <person name="Trindade M."/>
        </authorList>
    </citation>
    <scope>NUCLEOTIDE SEQUENCE [LARGE SCALE GENOMIC DNA]</scope>
    <source>
        <strain evidence="7 8">A5K-106</strain>
    </source>
</reference>
<dbReference type="InterPro" id="IPR016032">
    <property type="entry name" value="Sig_transdc_resp-reg_C-effctor"/>
</dbReference>
<gene>
    <name evidence="7" type="ORF">SG35_018080</name>
</gene>
<evidence type="ECO:0000256" key="2">
    <source>
        <dbReference type="ARBA" id="ARBA00023125"/>
    </source>
</evidence>
<feature type="transmembrane region" description="Helical" evidence="5">
    <location>
        <begin position="155"/>
        <end position="177"/>
    </location>
</feature>
<dbReference type="Pfam" id="PF07676">
    <property type="entry name" value="PD40"/>
    <property type="match status" value="2"/>
</dbReference>
<dbReference type="Pfam" id="PF00486">
    <property type="entry name" value="Trans_reg_C"/>
    <property type="match status" value="1"/>
</dbReference>
<evidence type="ECO:0000256" key="4">
    <source>
        <dbReference type="SAM" id="MobiDB-lite"/>
    </source>
</evidence>
<evidence type="ECO:0000256" key="5">
    <source>
        <dbReference type="SAM" id="Phobius"/>
    </source>
</evidence>
<organism evidence="7 8">
    <name type="scientific">Thalassomonas actiniarum</name>
    <dbReference type="NCBI Taxonomy" id="485447"/>
    <lineage>
        <taxon>Bacteria</taxon>
        <taxon>Pseudomonadati</taxon>
        <taxon>Pseudomonadota</taxon>
        <taxon>Gammaproteobacteria</taxon>
        <taxon>Alteromonadales</taxon>
        <taxon>Colwelliaceae</taxon>
        <taxon>Thalassomonas</taxon>
    </lineage>
</organism>
<proteinExistence type="inferred from homology"/>
<dbReference type="InterPro" id="IPR036388">
    <property type="entry name" value="WH-like_DNA-bd_sf"/>
</dbReference>
<dbReference type="RefSeq" id="WP_044833965.1">
    <property type="nucleotide sequence ID" value="NZ_CP059735.1"/>
</dbReference>
<dbReference type="InterPro" id="IPR001867">
    <property type="entry name" value="OmpR/PhoB-type_DNA-bd"/>
</dbReference>
<dbReference type="SUPFAM" id="SSF69322">
    <property type="entry name" value="Tricorn protease domain 2"/>
    <property type="match status" value="1"/>
</dbReference>
<dbReference type="GO" id="GO:0003677">
    <property type="term" value="F:DNA binding"/>
    <property type="evidence" value="ECO:0007669"/>
    <property type="project" value="UniProtKB-UniRule"/>
</dbReference>
<name>A0AAF0C1Y3_9GAMM</name>
<feature type="compositionally biased region" description="Polar residues" evidence="4">
    <location>
        <begin position="120"/>
        <end position="135"/>
    </location>
</feature>
<feature type="domain" description="OmpR/PhoB-type" evidence="6">
    <location>
        <begin position="1"/>
        <end position="99"/>
    </location>
</feature>
<feature type="DNA-binding region" description="OmpR/PhoB-type" evidence="3">
    <location>
        <begin position="1"/>
        <end position="99"/>
    </location>
</feature>
<dbReference type="InterPro" id="IPR011659">
    <property type="entry name" value="WD40"/>
</dbReference>
<evidence type="ECO:0000313" key="7">
    <source>
        <dbReference type="EMBL" id="WDD97240.1"/>
    </source>
</evidence>
<dbReference type="EMBL" id="CP059735">
    <property type="protein sequence ID" value="WDD97240.1"/>
    <property type="molecule type" value="Genomic_DNA"/>
</dbReference>
<evidence type="ECO:0000259" key="6">
    <source>
        <dbReference type="PROSITE" id="PS51755"/>
    </source>
</evidence>
<dbReference type="AlphaFoldDB" id="A0AAF0C1Y3"/>
<dbReference type="KEGG" id="tact:SG35_018080"/>
<dbReference type="Gene3D" id="2.120.10.30">
    <property type="entry name" value="TolB, C-terminal domain"/>
    <property type="match status" value="2"/>
</dbReference>
<comment type="similarity">
    <text evidence="1">Belongs to the TolB family.</text>
</comment>
<dbReference type="PANTHER" id="PTHR36842:SF1">
    <property type="entry name" value="PROTEIN TOLB"/>
    <property type="match status" value="1"/>
</dbReference>